<reference evidence="3 4" key="1">
    <citation type="submission" date="2019-03" db="EMBL/GenBank/DDBJ databases">
        <title>Efficiently degradation of phenoxyalkanoic acid herbicides by Cupriavidus oxalaticus strain X32.</title>
        <authorList>
            <person name="Sheng X."/>
        </authorList>
    </citation>
    <scope>NUCLEOTIDE SEQUENCE [LARGE SCALE GENOMIC DNA]</scope>
    <source>
        <strain evidence="3 4">X32</strain>
    </source>
</reference>
<organism evidence="3 4">
    <name type="scientific">Cupriavidus oxalaticus</name>
    <dbReference type="NCBI Taxonomy" id="96344"/>
    <lineage>
        <taxon>Bacteria</taxon>
        <taxon>Pseudomonadati</taxon>
        <taxon>Pseudomonadota</taxon>
        <taxon>Betaproteobacteria</taxon>
        <taxon>Burkholderiales</taxon>
        <taxon>Burkholderiaceae</taxon>
        <taxon>Cupriavidus</taxon>
    </lineage>
</organism>
<evidence type="ECO:0000313" key="3">
    <source>
        <dbReference type="EMBL" id="QBY50604.1"/>
    </source>
</evidence>
<feature type="region of interest" description="Disordered" evidence="1">
    <location>
        <begin position="181"/>
        <end position="201"/>
    </location>
</feature>
<evidence type="ECO:0008006" key="5">
    <source>
        <dbReference type="Google" id="ProtNLM"/>
    </source>
</evidence>
<dbReference type="KEGG" id="cox:E0W60_05295"/>
<evidence type="ECO:0000256" key="2">
    <source>
        <dbReference type="SAM" id="Phobius"/>
    </source>
</evidence>
<dbReference type="RefSeq" id="WP_135703254.1">
    <property type="nucleotide sequence ID" value="NZ_CP038634.1"/>
</dbReference>
<name>A0A4P7L530_9BURK</name>
<protein>
    <recommendedName>
        <fullName evidence="5">Glycine zipper domain-containing protein</fullName>
    </recommendedName>
</protein>
<evidence type="ECO:0000313" key="4">
    <source>
        <dbReference type="Proteomes" id="UP000295294"/>
    </source>
</evidence>
<keyword evidence="2" id="KW-1133">Transmembrane helix</keyword>
<dbReference type="AlphaFoldDB" id="A0A4P7L530"/>
<dbReference type="STRING" id="1349762.GCA_001592245_00925"/>
<accession>A0A4P7L530</accession>
<gene>
    <name evidence="3" type="ORF">E0W60_05295</name>
</gene>
<dbReference type="Proteomes" id="UP000295294">
    <property type="component" value="Chromosome 1"/>
</dbReference>
<keyword evidence="2" id="KW-0812">Transmembrane</keyword>
<feature type="transmembrane region" description="Helical" evidence="2">
    <location>
        <begin position="95"/>
        <end position="118"/>
    </location>
</feature>
<evidence type="ECO:0000256" key="1">
    <source>
        <dbReference type="SAM" id="MobiDB-lite"/>
    </source>
</evidence>
<dbReference type="OrthoDB" id="6369218at2"/>
<dbReference type="EMBL" id="CP038634">
    <property type="protein sequence ID" value="QBY50604.1"/>
    <property type="molecule type" value="Genomic_DNA"/>
</dbReference>
<keyword evidence="2" id="KW-0472">Membrane</keyword>
<feature type="transmembrane region" description="Helical" evidence="2">
    <location>
        <begin position="65"/>
        <end position="89"/>
    </location>
</feature>
<sequence length="201" mass="20177">MTAIVAGRFDSFSTAESVASRLKARGFADQDLSLFYVNPPGQHAAYAVGGDHAADAGARKSGAGAIAGVVIGAAAGAAVGAMLVSALAAVPPVSILVLVIAVGLGAYLGSLAGALALARDGRRNPVTGQPPVRNAGVLLAAHVSSGDTAAVADLLRREGAKDVERADGQWVDGRWVDFDPLVPPVPADGRRQAPGSRPRAE</sequence>
<proteinExistence type="predicted"/>